<feature type="transmembrane region" description="Helical" evidence="1">
    <location>
        <begin position="35"/>
        <end position="61"/>
    </location>
</feature>
<dbReference type="OrthoDB" id="7355243at2759"/>
<dbReference type="InParanoid" id="A0A7E5V915"/>
<feature type="transmembrane region" description="Helical" evidence="1">
    <location>
        <begin position="154"/>
        <end position="173"/>
    </location>
</feature>
<keyword evidence="1" id="KW-1133">Transmembrane helix</keyword>
<keyword evidence="2" id="KW-1185">Reference proteome</keyword>
<evidence type="ECO:0000256" key="1">
    <source>
        <dbReference type="SAM" id="Phobius"/>
    </source>
</evidence>
<dbReference type="RefSeq" id="XP_026724756.1">
    <property type="nucleotide sequence ID" value="XM_026868955.1"/>
</dbReference>
<dbReference type="AlphaFoldDB" id="A0A7E5V915"/>
<sequence length="221" mass="25099">MTAIPYENVYPKSDLGCSLLTKCCFCIPLKTCCFVLGYISLVLNFAISMFFVGTLVFLGIYTHGFRYIRYKLDEDGDQIPDEDSLDRSKFNLTIVVIVLVACLNVAWLVMNIVLLIGLHRKKPGHIKTHVTVASMRLILSMVGVLMYGAHTFNSMVFCYTEIGLSAYFILLYYRYALQLEQELKLAENNQTSDVVCNAMFSYPKTIDKINLTEKDDKIAYA</sequence>
<reference evidence="3" key="1">
    <citation type="submission" date="2025-08" db="UniProtKB">
        <authorList>
            <consortium name="RefSeq"/>
        </authorList>
    </citation>
    <scope>IDENTIFICATION</scope>
</reference>
<dbReference type="KEGG" id="tnl:113491791"/>
<name>A0A7E5V915_TRINI</name>
<dbReference type="Proteomes" id="UP000322000">
    <property type="component" value="Chromosome 3"/>
</dbReference>
<feature type="transmembrane region" description="Helical" evidence="1">
    <location>
        <begin position="92"/>
        <end position="118"/>
    </location>
</feature>
<organism evidence="2 3">
    <name type="scientific">Trichoplusia ni</name>
    <name type="common">Cabbage looper</name>
    <dbReference type="NCBI Taxonomy" id="7111"/>
    <lineage>
        <taxon>Eukaryota</taxon>
        <taxon>Metazoa</taxon>
        <taxon>Ecdysozoa</taxon>
        <taxon>Arthropoda</taxon>
        <taxon>Hexapoda</taxon>
        <taxon>Insecta</taxon>
        <taxon>Pterygota</taxon>
        <taxon>Neoptera</taxon>
        <taxon>Endopterygota</taxon>
        <taxon>Lepidoptera</taxon>
        <taxon>Glossata</taxon>
        <taxon>Ditrysia</taxon>
        <taxon>Noctuoidea</taxon>
        <taxon>Noctuidae</taxon>
        <taxon>Plusiinae</taxon>
        <taxon>Trichoplusia</taxon>
    </lineage>
</organism>
<feature type="transmembrane region" description="Helical" evidence="1">
    <location>
        <begin position="130"/>
        <end position="148"/>
    </location>
</feature>
<dbReference type="GeneID" id="113491791"/>
<keyword evidence="1" id="KW-0472">Membrane</keyword>
<evidence type="ECO:0000313" key="2">
    <source>
        <dbReference type="Proteomes" id="UP000322000"/>
    </source>
</evidence>
<keyword evidence="1" id="KW-0812">Transmembrane</keyword>
<protein>
    <submittedName>
        <fullName evidence="3">Uncharacterized protein LOC113491791</fullName>
    </submittedName>
</protein>
<gene>
    <name evidence="3" type="primary">LOC113491791</name>
</gene>
<accession>A0A7E5V915</accession>
<evidence type="ECO:0000313" key="3">
    <source>
        <dbReference type="RefSeq" id="XP_026724756.1"/>
    </source>
</evidence>
<proteinExistence type="predicted"/>